<dbReference type="GO" id="GO:0070210">
    <property type="term" value="C:Rpd3L-Expanded complex"/>
    <property type="evidence" value="ECO:0007669"/>
    <property type="project" value="TreeGrafter"/>
</dbReference>
<protein>
    <submittedName>
        <fullName evidence="3">ZYBA0S07-04852g1_1</fullName>
    </submittedName>
</protein>
<dbReference type="Pfam" id="PF04433">
    <property type="entry name" value="SWIRM"/>
    <property type="match status" value="1"/>
</dbReference>
<dbReference type="GO" id="GO:0006357">
    <property type="term" value="P:regulation of transcription by RNA polymerase II"/>
    <property type="evidence" value="ECO:0007669"/>
    <property type="project" value="TreeGrafter"/>
</dbReference>
<dbReference type="PANTHER" id="PTHR12374">
    <property type="entry name" value="TRANSCRIPTIONAL ADAPTOR 2 ADA2 -RELATED"/>
    <property type="match status" value="1"/>
</dbReference>
<sequence length="338" mass="38549">MEFYSPQPEHAQLESVLSKGDQRLLSQLHQQVLRVTNPECQHAGAQRRSDANGVACSSIDTLLSPEEHPIPSPPLSPKLDATKQLQQLPPLAPPENGIRVQLSWQPGLSPKRYRYAHASFLGEYGILAHSTTHQIPRRRRYRPAAAEMDRTYRTRRYVRRGQEPFSPDTQYDDDEEVPERPSTPRRLPRSKTASAPLGSPLASATAIQSIPQYVPNMSWEKLSDYSPNAYDTLPVNNNKCLKVDWKGSPMDLSHDPLRSKLHPAEIVLAQILRLPCDLYLDSKRRLFLEKVHRLKQGLPFRRTDAQKACRIDVNKASRLYAAYERVGWLSDSNFEKFL</sequence>
<reference evidence="4" key="1">
    <citation type="journal article" date="2013" name="Genome Announc.">
        <title>Genome sequence of the food spoilage yeast Zygosaccharomyces bailii CLIB 213(T).</title>
        <authorList>
            <person name="Galeote V."/>
            <person name="Bigey F."/>
            <person name="Devillers H."/>
            <person name="Neuveglise C."/>
            <person name="Dequin S."/>
        </authorList>
    </citation>
    <scope>NUCLEOTIDE SEQUENCE [LARGE SCALE GENOMIC DNA]</scope>
    <source>
        <strain evidence="4">CLIB 213 / ATCC 58445 / CBS 680 / CCRC 21525 / NBRC 1098 / NCYC 1416 / NRRL Y-2227</strain>
    </source>
</reference>
<dbReference type="SUPFAM" id="SSF46689">
    <property type="entry name" value="Homeodomain-like"/>
    <property type="match status" value="1"/>
</dbReference>
<dbReference type="InterPro" id="IPR007526">
    <property type="entry name" value="SWIRM"/>
</dbReference>
<dbReference type="OrthoDB" id="5598695at2759"/>
<dbReference type="PROSITE" id="PS50934">
    <property type="entry name" value="SWIRM"/>
    <property type="match status" value="1"/>
</dbReference>
<dbReference type="InterPro" id="IPR036388">
    <property type="entry name" value="WH-like_DNA-bd_sf"/>
</dbReference>
<keyword evidence="4" id="KW-1185">Reference proteome</keyword>
<dbReference type="Proteomes" id="UP000019375">
    <property type="component" value="Unassembled WGS sequence"/>
</dbReference>
<dbReference type="GO" id="GO:0006338">
    <property type="term" value="P:chromatin remodeling"/>
    <property type="evidence" value="ECO:0007669"/>
    <property type="project" value="TreeGrafter"/>
</dbReference>
<dbReference type="Gene3D" id="1.10.10.10">
    <property type="entry name" value="Winged helix-like DNA-binding domain superfamily/Winged helix DNA-binding domain"/>
    <property type="match status" value="1"/>
</dbReference>
<feature type="compositionally biased region" description="Low complexity" evidence="1">
    <location>
        <begin position="192"/>
        <end position="201"/>
    </location>
</feature>
<dbReference type="FunFam" id="1.10.10.10:FF:000087">
    <property type="entry name" value="Transcriptional adapter 2"/>
    <property type="match status" value="1"/>
</dbReference>
<dbReference type="GO" id="GO:0003682">
    <property type="term" value="F:chromatin binding"/>
    <property type="evidence" value="ECO:0007669"/>
    <property type="project" value="TreeGrafter"/>
</dbReference>
<organism evidence="3 4">
    <name type="scientific">Zygosaccharomyces bailii (strain CLIB 213 / ATCC 58445 / CBS 680 / BCRC 21525 / NBRC 1098 / NCYC 1416 / NRRL Y-2227)</name>
    <dbReference type="NCBI Taxonomy" id="1333698"/>
    <lineage>
        <taxon>Eukaryota</taxon>
        <taxon>Fungi</taxon>
        <taxon>Dikarya</taxon>
        <taxon>Ascomycota</taxon>
        <taxon>Saccharomycotina</taxon>
        <taxon>Saccharomycetes</taxon>
        <taxon>Saccharomycetales</taxon>
        <taxon>Saccharomycetaceae</taxon>
        <taxon>Zygosaccharomyces</taxon>
    </lineage>
</organism>
<dbReference type="PANTHER" id="PTHR12374:SF21">
    <property type="entry name" value="SWIRM DOMAIN-CONTAINING PROTEIN FUN19-RELATED"/>
    <property type="match status" value="1"/>
</dbReference>
<gene>
    <name evidence="3" type="ORF">BN860_04852g</name>
</gene>
<proteinExistence type="predicted"/>
<evidence type="ECO:0000313" key="4">
    <source>
        <dbReference type="Proteomes" id="UP000019375"/>
    </source>
</evidence>
<evidence type="ECO:0000256" key="1">
    <source>
        <dbReference type="SAM" id="MobiDB-lite"/>
    </source>
</evidence>
<evidence type="ECO:0000313" key="3">
    <source>
        <dbReference type="EMBL" id="CDF90602.1"/>
    </source>
</evidence>
<dbReference type="EMBL" id="HG316460">
    <property type="protein sequence ID" value="CDF90602.1"/>
    <property type="molecule type" value="Genomic_DNA"/>
</dbReference>
<feature type="region of interest" description="Disordered" evidence="1">
    <location>
        <begin position="152"/>
        <end position="201"/>
    </location>
</feature>
<dbReference type="GO" id="GO:0003713">
    <property type="term" value="F:transcription coactivator activity"/>
    <property type="evidence" value="ECO:0007669"/>
    <property type="project" value="TreeGrafter"/>
</dbReference>
<evidence type="ECO:0000259" key="2">
    <source>
        <dbReference type="PROSITE" id="PS50934"/>
    </source>
</evidence>
<feature type="domain" description="SWIRM" evidence="2">
    <location>
        <begin position="241"/>
        <end position="338"/>
    </location>
</feature>
<name>A0A8J2X976_ZYGB2</name>
<accession>A0A8J2X976</accession>
<dbReference type="InterPro" id="IPR009057">
    <property type="entry name" value="Homeodomain-like_sf"/>
</dbReference>
<dbReference type="AlphaFoldDB" id="A0A8J2X976"/>